<dbReference type="RefSeq" id="XP_014169470.1">
    <property type="nucleotide sequence ID" value="XM_014313995.1"/>
</dbReference>
<protein>
    <submittedName>
        <fullName evidence="7">rRNA processing protein</fullName>
    </submittedName>
</protein>
<dbReference type="STRING" id="655863.F0XRG2"/>
<evidence type="ECO:0000256" key="1">
    <source>
        <dbReference type="ARBA" id="ARBA00004604"/>
    </source>
</evidence>
<dbReference type="GO" id="GO:0034399">
    <property type="term" value="C:nuclear periphery"/>
    <property type="evidence" value="ECO:0007669"/>
    <property type="project" value="EnsemblFungi"/>
</dbReference>
<dbReference type="Proteomes" id="UP000007796">
    <property type="component" value="Unassembled WGS sequence"/>
</dbReference>
<dbReference type="EMBL" id="GL629807">
    <property type="protein sequence ID" value="EFW99738.1"/>
    <property type="molecule type" value="Genomic_DNA"/>
</dbReference>
<evidence type="ECO:0000313" key="8">
    <source>
        <dbReference type="Proteomes" id="UP000007796"/>
    </source>
</evidence>
<name>F0XRG2_GROCL</name>
<dbReference type="AlphaFoldDB" id="F0XRG2"/>
<feature type="region of interest" description="Disordered" evidence="6">
    <location>
        <begin position="335"/>
        <end position="382"/>
    </location>
</feature>
<dbReference type="OrthoDB" id="443772at2759"/>
<dbReference type="InParanoid" id="F0XRG2"/>
<comment type="subcellular location">
    <subcellularLocation>
        <location evidence="1">Nucleus</location>
        <location evidence="1">Nucleolus</location>
    </subcellularLocation>
</comment>
<comment type="similarity">
    <text evidence="2">Belongs to the EBP2 family.</text>
</comment>
<evidence type="ECO:0000256" key="3">
    <source>
        <dbReference type="ARBA" id="ARBA00022517"/>
    </source>
</evidence>
<dbReference type="InterPro" id="IPR008610">
    <property type="entry name" value="Ebp2"/>
</dbReference>
<feature type="region of interest" description="Disordered" evidence="6">
    <location>
        <begin position="140"/>
        <end position="215"/>
    </location>
</feature>
<evidence type="ECO:0000256" key="4">
    <source>
        <dbReference type="ARBA" id="ARBA00023054"/>
    </source>
</evidence>
<organism evidence="8">
    <name type="scientific">Grosmannia clavigera (strain kw1407 / UAMH 11150)</name>
    <name type="common">Blue stain fungus</name>
    <name type="synonym">Graphiocladiella clavigera</name>
    <dbReference type="NCBI Taxonomy" id="655863"/>
    <lineage>
        <taxon>Eukaryota</taxon>
        <taxon>Fungi</taxon>
        <taxon>Dikarya</taxon>
        <taxon>Ascomycota</taxon>
        <taxon>Pezizomycotina</taxon>
        <taxon>Sordariomycetes</taxon>
        <taxon>Sordariomycetidae</taxon>
        <taxon>Ophiostomatales</taxon>
        <taxon>Ophiostomataceae</taxon>
        <taxon>Leptographium</taxon>
    </lineage>
</organism>
<dbReference type="PANTHER" id="PTHR13028:SF0">
    <property type="entry name" value="RRNA-PROCESSING PROTEIN EBP2-RELATED"/>
    <property type="match status" value="1"/>
</dbReference>
<dbReference type="GO" id="GO:0030687">
    <property type="term" value="C:preribosome, large subunit precursor"/>
    <property type="evidence" value="ECO:0007669"/>
    <property type="project" value="EnsemblFungi"/>
</dbReference>
<evidence type="ECO:0000256" key="5">
    <source>
        <dbReference type="ARBA" id="ARBA00023242"/>
    </source>
</evidence>
<keyword evidence="5" id="KW-0539">Nucleus</keyword>
<keyword evidence="4" id="KW-0175">Coiled coil</keyword>
<sequence length="487" mass="52933">MQPSFVKNVQTVKASAGGDGLIGGGYCVVITQLSYSDTTTTMGRSALRAALAAEKGVDFKKLREKKRYKQGVKEKTKKGGAGSVSKKDATDEWEDEEEEAEESDAGDEDEDRLGADFIAAVDDSDESDSDVEMEAKIVRVKAAASPTPAATRKEKAAKVTKVAKATKKVSKKAEDEDEEEEEEEDGEEDEEEDDDAGEDEEVSWSDLDEEERAGLAVQRRQTINNAAALTAALVRIRVPTDKSVPFSTHQSVVPLSEPTAASIADIQDDVARELQLYRQSRDAAVAARRLLRVEGVPFSRPADYFAEMVKDDEHMQQVRARLVEAASAQKASAEARRQRDLKKFGKQVQVAKMQERAKAKKDTLEKIKTLKRKRSENGATNTHEADLFDVAVDTEIGAKRGASSAPGSLKRGRDGGRSGGPPQPNAKRQKKNEKYGFGGKKRHGKSGDAQSSGDLSGFNARRMKSGGSAFKAQRPGKARRQAAGGRR</sequence>
<feature type="compositionally biased region" description="Basic and acidic residues" evidence="6">
    <location>
        <begin position="353"/>
        <end position="368"/>
    </location>
</feature>
<evidence type="ECO:0000256" key="2">
    <source>
        <dbReference type="ARBA" id="ARBA00007336"/>
    </source>
</evidence>
<gene>
    <name evidence="7" type="ORF">CMQ_56</name>
</gene>
<keyword evidence="8" id="KW-1185">Reference proteome</keyword>
<dbReference type="PANTHER" id="PTHR13028">
    <property type="entry name" value="RRNA PROCESSING PROTEIN EBNA1-BINDING PROTEIN-RELATED"/>
    <property type="match status" value="1"/>
</dbReference>
<feature type="compositionally biased region" description="Acidic residues" evidence="6">
    <location>
        <begin position="175"/>
        <end position="211"/>
    </location>
</feature>
<reference evidence="7 8" key="1">
    <citation type="journal article" date="2011" name="Proc. Natl. Acad. Sci. U.S.A.">
        <title>Genome and transcriptome analyses of the mountain pine beetle-fungal symbiont Grosmannia clavigera, a lodgepole pine pathogen.</title>
        <authorList>
            <person name="DiGuistini S."/>
            <person name="Wang Y."/>
            <person name="Liao N.Y."/>
            <person name="Taylor G."/>
            <person name="Tanguay P."/>
            <person name="Feau N."/>
            <person name="Henrissat B."/>
            <person name="Chan S.K."/>
            <person name="Hesse-Orce U."/>
            <person name="Alamouti S.M."/>
            <person name="Tsui C.K.M."/>
            <person name="Docking R.T."/>
            <person name="Levasseur A."/>
            <person name="Haridas S."/>
            <person name="Robertson G."/>
            <person name="Birol I."/>
            <person name="Holt R.A."/>
            <person name="Marra M.A."/>
            <person name="Hamelin R.C."/>
            <person name="Hirst M."/>
            <person name="Jones S.J.M."/>
            <person name="Bohlmann J."/>
            <person name="Breuil C."/>
        </authorList>
    </citation>
    <scope>NUCLEOTIDE SEQUENCE [LARGE SCALE GENOMIC DNA]</scope>
    <source>
        <strain evidence="8">kw1407 / UAMH 11150</strain>
    </source>
</reference>
<keyword evidence="3" id="KW-0690">Ribosome biogenesis</keyword>
<dbReference type="GO" id="GO:0006364">
    <property type="term" value="P:rRNA processing"/>
    <property type="evidence" value="ECO:0007669"/>
    <property type="project" value="EnsemblFungi"/>
</dbReference>
<dbReference type="GO" id="GO:0000280">
    <property type="term" value="P:nuclear division"/>
    <property type="evidence" value="ECO:0007669"/>
    <property type="project" value="EnsemblFungi"/>
</dbReference>
<proteinExistence type="inferred from homology"/>
<evidence type="ECO:0000256" key="6">
    <source>
        <dbReference type="SAM" id="MobiDB-lite"/>
    </source>
</evidence>
<dbReference type="GO" id="GO:0042273">
    <property type="term" value="P:ribosomal large subunit biogenesis"/>
    <property type="evidence" value="ECO:0007669"/>
    <property type="project" value="TreeGrafter"/>
</dbReference>
<evidence type="ECO:0000313" key="7">
    <source>
        <dbReference type="EMBL" id="EFW99738.1"/>
    </source>
</evidence>
<accession>F0XRG2</accession>
<dbReference type="FunCoup" id="F0XRG2">
    <property type="interactions" value="307"/>
</dbReference>
<feature type="compositionally biased region" description="Acidic residues" evidence="6">
    <location>
        <begin position="91"/>
        <end position="111"/>
    </location>
</feature>
<dbReference type="GO" id="GO:0005730">
    <property type="term" value="C:nucleolus"/>
    <property type="evidence" value="ECO:0007669"/>
    <property type="project" value="UniProtKB-SubCell"/>
</dbReference>
<feature type="compositionally biased region" description="Basic residues" evidence="6">
    <location>
        <begin position="474"/>
        <end position="487"/>
    </location>
</feature>
<dbReference type="HOGENOM" id="CLU_036007_2_0_1"/>
<dbReference type="GO" id="GO:0042802">
    <property type="term" value="F:identical protein binding"/>
    <property type="evidence" value="ECO:0007669"/>
    <property type="project" value="EnsemblFungi"/>
</dbReference>
<feature type="region of interest" description="Disordered" evidence="6">
    <location>
        <begin position="70"/>
        <end position="114"/>
    </location>
</feature>
<dbReference type="Pfam" id="PF05890">
    <property type="entry name" value="Ebp2"/>
    <property type="match status" value="1"/>
</dbReference>
<dbReference type="eggNOG" id="KOG3080">
    <property type="taxonomic scope" value="Eukaryota"/>
</dbReference>
<feature type="region of interest" description="Disordered" evidence="6">
    <location>
        <begin position="398"/>
        <end position="487"/>
    </location>
</feature>
<dbReference type="GeneID" id="25978939"/>